<dbReference type="Proteomes" id="UP000736672">
    <property type="component" value="Unassembled WGS sequence"/>
</dbReference>
<sequence>MLLWGTPWTDGICTCGLRFVTVTLSNGLTQMAVTFQRRMFCDRDQFEEIETIRARKALLLGISLAEFALTQPVKVKMQENGEPLFCTGDNWGPEKELLDAVAAGAGRPYREAVWYCSKYDRDLSDFRPHHFLLFQEHVVKQLYKHLKGVYKRMSLMSRRQP</sequence>
<name>A0A9P9HV50_FUSSL</name>
<protein>
    <submittedName>
        <fullName evidence="1">Uncharacterized protein</fullName>
    </submittedName>
</protein>
<comment type="caution">
    <text evidence="1">The sequence shown here is derived from an EMBL/GenBank/DDBJ whole genome shotgun (WGS) entry which is preliminary data.</text>
</comment>
<evidence type="ECO:0000313" key="1">
    <source>
        <dbReference type="EMBL" id="KAH7264603.1"/>
    </source>
</evidence>
<proteinExistence type="predicted"/>
<dbReference type="AlphaFoldDB" id="A0A9P9HV50"/>
<keyword evidence="2" id="KW-1185">Reference proteome</keyword>
<dbReference type="EMBL" id="JAGTJS010000007">
    <property type="protein sequence ID" value="KAH7264603.1"/>
    <property type="molecule type" value="Genomic_DNA"/>
</dbReference>
<accession>A0A9P9HV50</accession>
<organism evidence="1 2">
    <name type="scientific">Fusarium solani</name>
    <name type="common">Filamentous fungus</name>
    <dbReference type="NCBI Taxonomy" id="169388"/>
    <lineage>
        <taxon>Eukaryota</taxon>
        <taxon>Fungi</taxon>
        <taxon>Dikarya</taxon>
        <taxon>Ascomycota</taxon>
        <taxon>Pezizomycotina</taxon>
        <taxon>Sordariomycetes</taxon>
        <taxon>Hypocreomycetidae</taxon>
        <taxon>Hypocreales</taxon>
        <taxon>Nectriaceae</taxon>
        <taxon>Fusarium</taxon>
        <taxon>Fusarium solani species complex</taxon>
    </lineage>
</organism>
<dbReference type="OrthoDB" id="3779652at2759"/>
<evidence type="ECO:0000313" key="2">
    <source>
        <dbReference type="Proteomes" id="UP000736672"/>
    </source>
</evidence>
<gene>
    <name evidence="1" type="ORF">B0J15DRAFT_581636</name>
</gene>
<reference evidence="1" key="1">
    <citation type="journal article" date="2021" name="Nat. Commun.">
        <title>Genetic determinants of endophytism in the Arabidopsis root mycobiome.</title>
        <authorList>
            <person name="Mesny F."/>
            <person name="Miyauchi S."/>
            <person name="Thiergart T."/>
            <person name="Pickel B."/>
            <person name="Atanasova L."/>
            <person name="Karlsson M."/>
            <person name="Huettel B."/>
            <person name="Barry K.W."/>
            <person name="Haridas S."/>
            <person name="Chen C."/>
            <person name="Bauer D."/>
            <person name="Andreopoulos W."/>
            <person name="Pangilinan J."/>
            <person name="LaButti K."/>
            <person name="Riley R."/>
            <person name="Lipzen A."/>
            <person name="Clum A."/>
            <person name="Drula E."/>
            <person name="Henrissat B."/>
            <person name="Kohler A."/>
            <person name="Grigoriev I.V."/>
            <person name="Martin F.M."/>
            <person name="Hacquard S."/>
        </authorList>
    </citation>
    <scope>NUCLEOTIDE SEQUENCE</scope>
    <source>
        <strain evidence="1">FSSC 5 MPI-SDFR-AT-0091</strain>
    </source>
</reference>